<feature type="transmembrane region" description="Helical" evidence="1">
    <location>
        <begin position="50"/>
        <end position="74"/>
    </location>
</feature>
<dbReference type="EMBL" id="AOIN01000096">
    <property type="protein sequence ID" value="ELY94362.1"/>
    <property type="molecule type" value="Genomic_DNA"/>
</dbReference>
<gene>
    <name evidence="2" type="ORF">C482_18677</name>
</gene>
<keyword evidence="3" id="KW-1185">Reference proteome</keyword>
<comment type="caution">
    <text evidence="2">The sequence shown here is derived from an EMBL/GenBank/DDBJ whole genome shotgun (WGS) entry which is preliminary data.</text>
</comment>
<name>M0A8Z5_9EURY</name>
<dbReference type="Proteomes" id="UP000011693">
    <property type="component" value="Unassembled WGS sequence"/>
</dbReference>
<sequence>MIGQTGFVVLVALIWLSATAFGGLVVYWFLRQGFAEDGVESGQQFEPEPWSYTKVSLLIWVGFFVLLLALLVIAG</sequence>
<proteinExistence type="predicted"/>
<dbReference type="RefSeq" id="WP_006169263.1">
    <property type="nucleotide sequence ID" value="NZ_AOIN01000096.1"/>
</dbReference>
<keyword evidence="1" id="KW-0472">Membrane</keyword>
<dbReference type="PATRIC" id="fig|1227492.4.peg.3719"/>
<evidence type="ECO:0000256" key="1">
    <source>
        <dbReference type="SAM" id="Phobius"/>
    </source>
</evidence>
<evidence type="ECO:0000313" key="2">
    <source>
        <dbReference type="EMBL" id="ELY94362.1"/>
    </source>
</evidence>
<dbReference type="OrthoDB" id="346136at2157"/>
<reference evidence="2 3" key="1">
    <citation type="journal article" date="2014" name="PLoS Genet.">
        <title>Phylogenetically driven sequencing of extremely halophilic archaea reveals strategies for static and dynamic osmo-response.</title>
        <authorList>
            <person name="Becker E.A."/>
            <person name="Seitzer P.M."/>
            <person name="Tritt A."/>
            <person name="Larsen D."/>
            <person name="Krusor M."/>
            <person name="Yao A.I."/>
            <person name="Wu D."/>
            <person name="Madern D."/>
            <person name="Eisen J.A."/>
            <person name="Darling A.E."/>
            <person name="Facciotti M.T."/>
        </authorList>
    </citation>
    <scope>NUCLEOTIDE SEQUENCE [LARGE SCALE GENOMIC DNA]</scope>
    <source>
        <strain evidence="2 3">JCM 10990</strain>
    </source>
</reference>
<accession>M0A8Z5</accession>
<evidence type="ECO:0000313" key="3">
    <source>
        <dbReference type="Proteomes" id="UP000011693"/>
    </source>
</evidence>
<keyword evidence="1" id="KW-1133">Transmembrane helix</keyword>
<protein>
    <submittedName>
        <fullName evidence="2">Uncharacterized protein</fullName>
    </submittedName>
</protein>
<feature type="transmembrane region" description="Helical" evidence="1">
    <location>
        <begin position="7"/>
        <end position="30"/>
    </location>
</feature>
<organism evidence="2 3">
    <name type="scientific">Natrialba chahannaoensis JCM 10990</name>
    <dbReference type="NCBI Taxonomy" id="1227492"/>
    <lineage>
        <taxon>Archaea</taxon>
        <taxon>Methanobacteriati</taxon>
        <taxon>Methanobacteriota</taxon>
        <taxon>Stenosarchaea group</taxon>
        <taxon>Halobacteria</taxon>
        <taxon>Halobacteriales</taxon>
        <taxon>Natrialbaceae</taxon>
        <taxon>Natrialba</taxon>
    </lineage>
</organism>
<keyword evidence="1" id="KW-0812">Transmembrane</keyword>
<dbReference type="AlphaFoldDB" id="M0A8Z5"/>